<dbReference type="InterPro" id="IPR026820">
    <property type="entry name" value="VioB/RebD_dom"/>
</dbReference>
<protein>
    <submittedName>
        <fullName evidence="2">Ferritin-like protein</fullName>
    </submittedName>
</protein>
<dbReference type="Gene3D" id="1.20.1260.10">
    <property type="match status" value="1"/>
</dbReference>
<evidence type="ECO:0000313" key="3">
    <source>
        <dbReference type="Proteomes" id="UP001596154"/>
    </source>
</evidence>
<sequence>MTTPKKPEPIKDISELKALLQLAVGLELSTIPVYLTALYSIKDGTNTDAAQTIRSVVMEEMLHMALAANVLNALGEAPSVKPVDFRGHKGLKPVPEYPLDNPLISGIGELALRPLTRQAVDSFVKIEHPFHGAAAVGAIRCAENSYPTIGEFYEAIMTALEEKCTDQDFSATRQVRATEYYGGAGQAIEVKDRKTAVAAIHKIIDEGEGLPEGKLEEQAKKVTDEDRLNSGWQMYSHYARFRELQTGRRFRTDQKAGDEPKGSLLLVDYGAVHPAMFVQRNGATTGGPEGAALNEFDLAYSQLVDDLYLAFAGGRKKVKDKLAPNGERTGDPLPLAVHGMYALKNKAVALMRTPNPVNPAHTLCPRFFYANAEDRTKLQDEIKHWKGQTR</sequence>
<dbReference type="PANTHER" id="PTHR34400:SF4">
    <property type="entry name" value="MEMBRANE PROTEIN"/>
    <property type="match status" value="1"/>
</dbReference>
<evidence type="ECO:0000259" key="1">
    <source>
        <dbReference type="Pfam" id="PF12902"/>
    </source>
</evidence>
<accession>A0ABW0V1M8</accession>
<dbReference type="EMBL" id="JBHSNY010000020">
    <property type="protein sequence ID" value="MFC5639363.1"/>
    <property type="molecule type" value="Genomic_DNA"/>
</dbReference>
<dbReference type="RefSeq" id="WP_381031297.1">
    <property type="nucleotide sequence ID" value="NZ_JBHSNY010000020.1"/>
</dbReference>
<dbReference type="SUPFAM" id="SSF47240">
    <property type="entry name" value="Ferritin-like"/>
    <property type="match status" value="1"/>
</dbReference>
<dbReference type="Proteomes" id="UP001596154">
    <property type="component" value="Unassembled WGS sequence"/>
</dbReference>
<feature type="domain" description="Iminophenyl-pyruvate dimer synthase" evidence="1">
    <location>
        <begin position="20"/>
        <end position="245"/>
    </location>
</feature>
<proteinExistence type="predicted"/>
<gene>
    <name evidence="2" type="ORF">ACFPZJ_37660</name>
</gene>
<reference evidence="3" key="1">
    <citation type="journal article" date="2019" name="Int. J. Syst. Evol. Microbiol.">
        <title>The Global Catalogue of Microorganisms (GCM) 10K type strain sequencing project: providing services to taxonomists for standard genome sequencing and annotation.</title>
        <authorList>
            <consortium name="The Broad Institute Genomics Platform"/>
            <consortium name="The Broad Institute Genome Sequencing Center for Infectious Disease"/>
            <person name="Wu L."/>
            <person name="Ma J."/>
        </authorList>
    </citation>
    <scope>NUCLEOTIDE SEQUENCE [LARGE SCALE GENOMIC DNA]</scope>
    <source>
        <strain evidence="3">CGMCC 4.7248</strain>
    </source>
</reference>
<comment type="caution">
    <text evidence="2">The sequence shown here is derived from an EMBL/GenBank/DDBJ whole genome shotgun (WGS) entry which is preliminary data.</text>
</comment>
<dbReference type="InterPro" id="IPR009078">
    <property type="entry name" value="Ferritin-like_SF"/>
</dbReference>
<dbReference type="InterPro" id="IPR012347">
    <property type="entry name" value="Ferritin-like"/>
</dbReference>
<dbReference type="Pfam" id="PF12902">
    <property type="entry name" value="Ferritin-like"/>
    <property type="match status" value="1"/>
</dbReference>
<organism evidence="2 3">
    <name type="scientific">Streptomyces bullii</name>
    <dbReference type="NCBI Taxonomy" id="349910"/>
    <lineage>
        <taxon>Bacteria</taxon>
        <taxon>Bacillati</taxon>
        <taxon>Actinomycetota</taxon>
        <taxon>Actinomycetes</taxon>
        <taxon>Kitasatosporales</taxon>
        <taxon>Streptomycetaceae</taxon>
        <taxon>Streptomyces</taxon>
    </lineage>
</organism>
<evidence type="ECO:0000313" key="2">
    <source>
        <dbReference type="EMBL" id="MFC5639363.1"/>
    </source>
</evidence>
<dbReference type="PANTHER" id="PTHR34400">
    <property type="match status" value="1"/>
</dbReference>
<keyword evidence="3" id="KW-1185">Reference proteome</keyword>
<name>A0ABW0V1M8_9ACTN</name>